<keyword evidence="2 11" id="KW-0813">Transport</keyword>
<evidence type="ECO:0000256" key="2">
    <source>
        <dbReference type="ARBA" id="ARBA00022448"/>
    </source>
</evidence>
<comment type="subcellular location">
    <subcellularLocation>
        <location evidence="1 11">Cell outer membrane</location>
        <topology evidence="1 11">Multi-pass membrane protein</topology>
    </subcellularLocation>
</comment>
<evidence type="ECO:0000259" key="14">
    <source>
        <dbReference type="Pfam" id="PF07715"/>
    </source>
</evidence>
<keyword evidence="4" id="KW-0410">Iron transport</keyword>
<dbReference type="CDD" id="cd01347">
    <property type="entry name" value="ligand_gated_channel"/>
    <property type="match status" value="1"/>
</dbReference>
<dbReference type="InterPro" id="IPR012910">
    <property type="entry name" value="Plug_dom"/>
</dbReference>
<evidence type="ECO:0000256" key="1">
    <source>
        <dbReference type="ARBA" id="ARBA00004571"/>
    </source>
</evidence>
<dbReference type="EMBL" id="CP003237">
    <property type="protein sequence ID" value="AFK55601.1"/>
    <property type="molecule type" value="Genomic_DNA"/>
</dbReference>
<feature type="domain" description="TonB-dependent receptor-like beta-barrel" evidence="13">
    <location>
        <begin position="311"/>
        <end position="721"/>
    </location>
</feature>
<evidence type="ECO:0000256" key="5">
    <source>
        <dbReference type="ARBA" id="ARBA00022692"/>
    </source>
</evidence>
<comment type="similarity">
    <text evidence="11 12">Belongs to the TonB-dependent receptor family.</text>
</comment>
<dbReference type="GO" id="GO:0009279">
    <property type="term" value="C:cell outer membrane"/>
    <property type="evidence" value="ECO:0007669"/>
    <property type="project" value="UniProtKB-SubCell"/>
</dbReference>
<feature type="domain" description="TonB-dependent receptor plug" evidence="14">
    <location>
        <begin position="105"/>
        <end position="209"/>
    </location>
</feature>
<evidence type="ECO:0000256" key="12">
    <source>
        <dbReference type="RuleBase" id="RU003357"/>
    </source>
</evidence>
<dbReference type="PROSITE" id="PS52016">
    <property type="entry name" value="TONB_DEPENDENT_REC_3"/>
    <property type="match status" value="1"/>
</dbReference>
<dbReference type="AlphaFoldDB" id="I3TS63"/>
<evidence type="ECO:0000256" key="7">
    <source>
        <dbReference type="ARBA" id="ARBA00023065"/>
    </source>
</evidence>
<keyword evidence="16" id="KW-1185">Reference proteome</keyword>
<keyword evidence="8 12" id="KW-0798">TonB box</keyword>
<keyword evidence="5 11" id="KW-0812">Transmembrane</keyword>
<dbReference type="InterPro" id="IPR039426">
    <property type="entry name" value="TonB-dep_rcpt-like"/>
</dbReference>
<evidence type="ECO:0000256" key="8">
    <source>
        <dbReference type="ARBA" id="ARBA00023077"/>
    </source>
</evidence>
<keyword evidence="9 11" id="KW-0472">Membrane</keyword>
<keyword evidence="3 11" id="KW-1134">Transmembrane beta strand</keyword>
<sequence length="755" mass="81236">MDFGSHMVVNASHSHMTCGMPAMTSPMPPALTRPIPTRPLPRRPLLARPLLARRLLTSAALAAALPLMPAPALAEEVASEAATGGAVTLEPLTVTARRRAEQAGDAPVAVTVIAADRLGEAGVRDLDDAARAVPNATYSPQGGPLTIRGIGSLGMSGGVDRQPGVGLFVDDVYIARPNGYPTAFQDLDRVEVVRGAQSTLYGKNTIGGAVNLVSPVPGADPGITATAGLGSDRRLEMQGVLDTPLGEAGAAADLAVRAMIGLTRDDGFIRDDASGNRLGRTDRMAAKLAIGGMLDDATEVMIRADLSRDRDDGGLAYAPLPLAFDHRSTHDTEGERSLDTAGLSAKLTHDFGAVVLSSVTAIRGHDLDHVLDGDFMALPYYVQAQTEEQRQVSQELRLSSPEDGRRFGWSTGLFYMREDFKAAQFYDFTTVPRADWSRSGFDQTTDTASAFGEARVQVLPSVDVTAGLRYTREWKDTTSEITSPSGNMMMGAPMRVSGDADFDDVSPEMTIRWRPVAHGITTFARVARGFKSGGISPYPELDGSINRYDPETVTTFEIGAKTLWLDDRLAIDLTLFRNDWKDQQVVIYTSPLTRVLRNAARSTSEGAEIEARAQIAEGLGLRLAYGYLNAHFDDFVDSIQGADYSGQDLPYAPEHTLALGLDLNRPVAPGVDLVAGVDYSWRSSMSFTPASDYRQGETHLVDGRIGFDTGAWAATLWARNLFDEEYLTYYYDMGGSDVGVAGRGRSLGLTLTGRW</sequence>
<evidence type="ECO:0000256" key="3">
    <source>
        <dbReference type="ARBA" id="ARBA00022452"/>
    </source>
</evidence>
<dbReference type="Pfam" id="PF00593">
    <property type="entry name" value="TonB_dep_Rec_b-barrel"/>
    <property type="match status" value="1"/>
</dbReference>
<evidence type="ECO:0000259" key="13">
    <source>
        <dbReference type="Pfam" id="PF00593"/>
    </source>
</evidence>
<dbReference type="Pfam" id="PF07715">
    <property type="entry name" value="Plug"/>
    <property type="match status" value="1"/>
</dbReference>
<keyword evidence="7" id="KW-0406">Ion transport</keyword>
<keyword evidence="15" id="KW-0614">Plasmid</keyword>
<evidence type="ECO:0000256" key="6">
    <source>
        <dbReference type="ARBA" id="ARBA00023004"/>
    </source>
</evidence>
<reference evidence="15 16" key="1">
    <citation type="journal article" date="2012" name="J. Am. Chem. Soc.">
        <title>Bacterial biosynthesis and maturation of the didemnin anti-cancer agents.</title>
        <authorList>
            <person name="Xu Y."/>
            <person name="Kersten R.D."/>
            <person name="Nam S.J."/>
            <person name="Lu L."/>
            <person name="Al-Suwailem A.M."/>
            <person name="Zheng H."/>
            <person name="Fenical W."/>
            <person name="Dorrestein P.C."/>
            <person name="Moore B.S."/>
            <person name="Qian P.Y."/>
        </authorList>
    </citation>
    <scope>NUCLEOTIDE SEQUENCE [LARGE SCALE GENOMIC DNA]</scope>
    <source>
        <strain evidence="15 16">KA081020-065</strain>
    </source>
</reference>
<dbReference type="InterPro" id="IPR000531">
    <property type="entry name" value="Beta-barrel_TonB"/>
</dbReference>
<dbReference type="SUPFAM" id="SSF56935">
    <property type="entry name" value="Porins"/>
    <property type="match status" value="1"/>
</dbReference>
<dbReference type="PANTHER" id="PTHR32552:SF81">
    <property type="entry name" value="TONB-DEPENDENT OUTER MEMBRANE RECEPTOR"/>
    <property type="match status" value="1"/>
</dbReference>
<dbReference type="PATRIC" id="fig|1110502.3.peg.3855"/>
<dbReference type="Proteomes" id="UP000005258">
    <property type="component" value="Plasmid pTM1"/>
</dbReference>
<dbReference type="HOGENOM" id="CLU_008287_15_0_5"/>
<evidence type="ECO:0000256" key="9">
    <source>
        <dbReference type="ARBA" id="ARBA00023136"/>
    </source>
</evidence>
<evidence type="ECO:0000256" key="4">
    <source>
        <dbReference type="ARBA" id="ARBA00022496"/>
    </source>
</evidence>
<evidence type="ECO:0000313" key="16">
    <source>
        <dbReference type="Proteomes" id="UP000005258"/>
    </source>
</evidence>
<dbReference type="Gene3D" id="2.40.170.20">
    <property type="entry name" value="TonB-dependent receptor, beta-barrel domain"/>
    <property type="match status" value="1"/>
</dbReference>
<protein>
    <submittedName>
        <fullName evidence="15">TonB-dependent receptor</fullName>
    </submittedName>
</protein>
<keyword evidence="15" id="KW-0675">Receptor</keyword>
<dbReference type="InterPro" id="IPR036942">
    <property type="entry name" value="Beta-barrel_TonB_sf"/>
</dbReference>
<keyword evidence="10 11" id="KW-0998">Cell outer membrane</keyword>
<organism evidence="15 16">
    <name type="scientific">Tistrella mobilis (strain KA081020-065)</name>
    <dbReference type="NCBI Taxonomy" id="1110502"/>
    <lineage>
        <taxon>Bacteria</taxon>
        <taxon>Pseudomonadati</taxon>
        <taxon>Pseudomonadota</taxon>
        <taxon>Alphaproteobacteria</taxon>
        <taxon>Geminicoccales</taxon>
        <taxon>Geminicoccaceae</taxon>
        <taxon>Tistrella</taxon>
    </lineage>
</organism>
<dbReference type="GO" id="GO:0006826">
    <property type="term" value="P:iron ion transport"/>
    <property type="evidence" value="ECO:0007669"/>
    <property type="project" value="UniProtKB-KW"/>
</dbReference>
<evidence type="ECO:0000256" key="11">
    <source>
        <dbReference type="PROSITE-ProRule" id="PRU01360"/>
    </source>
</evidence>
<keyword evidence="6" id="KW-0408">Iron</keyword>
<proteinExistence type="inferred from homology"/>
<geneLocation type="plasmid" evidence="15 16">
    <name>pTM1</name>
</geneLocation>
<evidence type="ECO:0000256" key="10">
    <source>
        <dbReference type="ARBA" id="ARBA00023237"/>
    </source>
</evidence>
<gene>
    <name evidence="15" type="primary">fyuA</name>
    <name evidence="15" type="ordered locus">TMO_a0198</name>
</gene>
<evidence type="ECO:0000313" key="15">
    <source>
        <dbReference type="EMBL" id="AFK55601.1"/>
    </source>
</evidence>
<name>I3TS63_TISMK</name>
<dbReference type="PANTHER" id="PTHR32552">
    <property type="entry name" value="FERRICHROME IRON RECEPTOR-RELATED"/>
    <property type="match status" value="1"/>
</dbReference>
<dbReference type="KEGG" id="tmo:TMO_a0198"/>
<accession>I3TS63</accession>